<keyword evidence="1" id="KW-1133">Transmembrane helix</keyword>
<evidence type="ECO:0000313" key="3">
    <source>
        <dbReference type="Proteomes" id="UP001597212"/>
    </source>
</evidence>
<protein>
    <submittedName>
        <fullName evidence="2">Uncharacterized protein</fullName>
    </submittedName>
</protein>
<keyword evidence="1" id="KW-0472">Membrane</keyword>
<sequence>MLARIWTGLKEHPLHDIIALALIGIGVNMALVPQPFVWPPYVRDIANDHGFDYAFVVVGIVMLLWVVSKSHHEEWDAATLALAAFLMGTLAVYQFLHVTHTGGFMPWVQDAAILALIITLAVRSDADDVD</sequence>
<organism evidence="2 3">
    <name type="scientific">Lacticaseibacillus hegangensis</name>
    <dbReference type="NCBI Taxonomy" id="2486010"/>
    <lineage>
        <taxon>Bacteria</taxon>
        <taxon>Bacillati</taxon>
        <taxon>Bacillota</taxon>
        <taxon>Bacilli</taxon>
        <taxon>Lactobacillales</taxon>
        <taxon>Lactobacillaceae</taxon>
        <taxon>Lacticaseibacillus</taxon>
    </lineage>
</organism>
<dbReference type="RefSeq" id="WP_125754701.1">
    <property type="nucleotide sequence ID" value="NZ_JBHTOK010000034.1"/>
</dbReference>
<dbReference type="EMBL" id="JBHTOK010000034">
    <property type="protein sequence ID" value="MFD1440792.1"/>
    <property type="molecule type" value="Genomic_DNA"/>
</dbReference>
<accession>A0ABW4CY57</accession>
<name>A0ABW4CY57_9LACO</name>
<feature type="transmembrane region" description="Helical" evidence="1">
    <location>
        <begin position="104"/>
        <end position="122"/>
    </location>
</feature>
<evidence type="ECO:0000256" key="1">
    <source>
        <dbReference type="SAM" id="Phobius"/>
    </source>
</evidence>
<dbReference type="Proteomes" id="UP001597212">
    <property type="component" value="Unassembled WGS sequence"/>
</dbReference>
<reference evidence="3" key="1">
    <citation type="journal article" date="2019" name="Int. J. Syst. Evol. Microbiol.">
        <title>The Global Catalogue of Microorganisms (GCM) 10K type strain sequencing project: providing services to taxonomists for standard genome sequencing and annotation.</title>
        <authorList>
            <consortium name="The Broad Institute Genomics Platform"/>
            <consortium name="The Broad Institute Genome Sequencing Center for Infectious Disease"/>
            <person name="Wu L."/>
            <person name="Ma J."/>
        </authorList>
    </citation>
    <scope>NUCLEOTIDE SEQUENCE [LARGE SCALE GENOMIC DNA]</scope>
    <source>
        <strain evidence="3">CCM 8912</strain>
    </source>
</reference>
<feature type="transmembrane region" description="Helical" evidence="1">
    <location>
        <begin position="80"/>
        <end position="98"/>
    </location>
</feature>
<evidence type="ECO:0000313" key="2">
    <source>
        <dbReference type="EMBL" id="MFD1440792.1"/>
    </source>
</evidence>
<feature type="transmembrane region" description="Helical" evidence="1">
    <location>
        <begin position="12"/>
        <end position="31"/>
    </location>
</feature>
<proteinExistence type="predicted"/>
<feature type="transmembrane region" description="Helical" evidence="1">
    <location>
        <begin position="51"/>
        <end position="68"/>
    </location>
</feature>
<comment type="caution">
    <text evidence="2">The sequence shown here is derived from an EMBL/GenBank/DDBJ whole genome shotgun (WGS) entry which is preliminary data.</text>
</comment>
<keyword evidence="1" id="KW-0812">Transmembrane</keyword>
<keyword evidence="3" id="KW-1185">Reference proteome</keyword>
<gene>
    <name evidence="2" type="ORF">ACFQ5K_05205</name>
</gene>